<evidence type="ECO:0000313" key="4">
    <source>
        <dbReference type="Proteomes" id="UP001060414"/>
    </source>
</evidence>
<dbReference type="EMBL" id="CP092109">
    <property type="protein sequence ID" value="UWZ80951.1"/>
    <property type="molecule type" value="Genomic_DNA"/>
</dbReference>
<dbReference type="InterPro" id="IPR020103">
    <property type="entry name" value="PsdUridine_synth_cat_dom_sf"/>
</dbReference>
<dbReference type="Proteomes" id="UP001060414">
    <property type="component" value="Chromosome"/>
</dbReference>
<dbReference type="InterPro" id="IPR006145">
    <property type="entry name" value="PsdUridine_synth_RsuA/RluA"/>
</dbReference>
<dbReference type="InterPro" id="IPR006224">
    <property type="entry name" value="PsdUridine_synth_RluA-like_CS"/>
</dbReference>
<feature type="domain" description="Pseudouridine synthase RsuA/RluA-like" evidence="2">
    <location>
        <begin position="91"/>
        <end position="230"/>
    </location>
</feature>
<dbReference type="PANTHER" id="PTHR21600:SF87">
    <property type="entry name" value="RNA PSEUDOURIDYLATE SYNTHASE DOMAIN-CONTAINING PROTEIN 1"/>
    <property type="match status" value="1"/>
</dbReference>
<dbReference type="Gene3D" id="3.30.2350.10">
    <property type="entry name" value="Pseudouridine synthase"/>
    <property type="match status" value="1"/>
</dbReference>
<dbReference type="PROSITE" id="PS01129">
    <property type="entry name" value="PSI_RLU"/>
    <property type="match status" value="1"/>
</dbReference>
<accession>A0ABY5ZQI4</accession>
<dbReference type="RefSeq" id="WP_260749318.1">
    <property type="nucleotide sequence ID" value="NZ_CP092109.1"/>
</dbReference>
<dbReference type="PANTHER" id="PTHR21600">
    <property type="entry name" value="MITOCHONDRIAL RNA PSEUDOURIDINE SYNTHASE"/>
    <property type="match status" value="1"/>
</dbReference>
<sequence length="293" mass="32239">MRAMPTWTPHEHEQGLNALEFLRCRLPAAPLAYLRQLLRRRKVMCGAASVREQDLVRPGHCLHLPESARIGELLEAGAALGVRVLWETPQLLIVDKLAGLAVHRGQGHEDDNLLLRLARLYEYRGENTHPAPVHRLDRGTSGVLLLGKERSATGALGKMFMAGAAQKIYLALVHGAGRGSGLLDSPLAAKGKIKDAATGYRFLSSDGSLSLVELRLETGRTHQIRRHLAAFGHPLVGDRRYGAPGSRGADHFFLHCRELAFVTPWDDVPRRISAPLPEHFHAALSRLRLPPGE</sequence>
<reference evidence="3" key="1">
    <citation type="journal article" date="2022" name="Environ. Microbiol.">
        <title>Geoalkalibacter halelectricus SAP #1 sp. nov. possessing extracellular electron transfer and mineral#reducing capabilities from a haloalkaline environment.</title>
        <authorList>
            <person name="Yadav S."/>
            <person name="Singh R."/>
            <person name="Sundharam S.S."/>
            <person name="Chaudhary S."/>
            <person name="Krishnamurthi S."/>
            <person name="Patil S.A."/>
        </authorList>
    </citation>
    <scope>NUCLEOTIDE SEQUENCE</scope>
    <source>
        <strain evidence="3">SAP-1</strain>
    </source>
</reference>
<dbReference type="SUPFAM" id="SSF55120">
    <property type="entry name" value="Pseudouridine synthase"/>
    <property type="match status" value="1"/>
</dbReference>
<evidence type="ECO:0000259" key="2">
    <source>
        <dbReference type="Pfam" id="PF00849"/>
    </source>
</evidence>
<gene>
    <name evidence="3" type="ORF">L9S41_05980</name>
</gene>
<dbReference type="InterPro" id="IPR050188">
    <property type="entry name" value="RluA_PseudoU_synthase"/>
</dbReference>
<proteinExistence type="inferred from homology"/>
<evidence type="ECO:0000256" key="1">
    <source>
        <dbReference type="ARBA" id="ARBA00010876"/>
    </source>
</evidence>
<organism evidence="3 4">
    <name type="scientific">Geoalkalibacter halelectricus</name>
    <dbReference type="NCBI Taxonomy" id="2847045"/>
    <lineage>
        <taxon>Bacteria</taxon>
        <taxon>Pseudomonadati</taxon>
        <taxon>Thermodesulfobacteriota</taxon>
        <taxon>Desulfuromonadia</taxon>
        <taxon>Desulfuromonadales</taxon>
        <taxon>Geoalkalibacteraceae</taxon>
        <taxon>Geoalkalibacter</taxon>
    </lineage>
</organism>
<evidence type="ECO:0000313" key="3">
    <source>
        <dbReference type="EMBL" id="UWZ80951.1"/>
    </source>
</evidence>
<name>A0ABY5ZQI4_9BACT</name>
<dbReference type="Pfam" id="PF00849">
    <property type="entry name" value="PseudoU_synth_2"/>
    <property type="match status" value="1"/>
</dbReference>
<protein>
    <submittedName>
        <fullName evidence="3">RluA family pseudouridine synthase</fullName>
    </submittedName>
</protein>
<comment type="similarity">
    <text evidence="1">Belongs to the pseudouridine synthase RluA family.</text>
</comment>
<dbReference type="CDD" id="cd02869">
    <property type="entry name" value="PseudoU_synth_RluA_like"/>
    <property type="match status" value="1"/>
</dbReference>
<keyword evidence="4" id="KW-1185">Reference proteome</keyword>